<keyword evidence="2" id="KW-1185">Reference proteome</keyword>
<dbReference type="RefSeq" id="WP_378054024.1">
    <property type="nucleotide sequence ID" value="NZ_JBHMDN010000079.1"/>
</dbReference>
<proteinExistence type="predicted"/>
<accession>A0ABW2FAR2</accession>
<evidence type="ECO:0000313" key="1">
    <source>
        <dbReference type="EMBL" id="MFC7149114.1"/>
    </source>
</evidence>
<reference evidence="2" key="1">
    <citation type="journal article" date="2019" name="Int. J. Syst. Evol. Microbiol.">
        <title>The Global Catalogue of Microorganisms (GCM) 10K type strain sequencing project: providing services to taxonomists for standard genome sequencing and annotation.</title>
        <authorList>
            <consortium name="The Broad Institute Genomics Platform"/>
            <consortium name="The Broad Institute Genome Sequencing Center for Infectious Disease"/>
            <person name="Wu L."/>
            <person name="Ma J."/>
        </authorList>
    </citation>
    <scope>NUCLEOTIDE SEQUENCE [LARGE SCALE GENOMIC DNA]</scope>
    <source>
        <strain evidence="2">KCTC 12907</strain>
    </source>
</reference>
<dbReference type="EMBL" id="JBHTAI010000006">
    <property type="protein sequence ID" value="MFC7149114.1"/>
    <property type="molecule type" value="Genomic_DNA"/>
</dbReference>
<name>A0ABW2FAR2_9BACL</name>
<comment type="caution">
    <text evidence="1">The sequence shown here is derived from an EMBL/GenBank/DDBJ whole genome shotgun (WGS) entry which is preliminary data.</text>
</comment>
<dbReference type="Proteomes" id="UP001596378">
    <property type="component" value="Unassembled WGS sequence"/>
</dbReference>
<sequence>MNKYVWAIFVAENTGRFPNFYPIGLYTSREKAIEELEALPREMNYQLLKLPVNQTFPYYHKESSKPVGMDGIYHEHFNFRDDYAGGDS</sequence>
<gene>
    <name evidence="1" type="ORF">ACFQMJ_11300</name>
</gene>
<evidence type="ECO:0000313" key="2">
    <source>
        <dbReference type="Proteomes" id="UP001596378"/>
    </source>
</evidence>
<protein>
    <submittedName>
        <fullName evidence="1">Uncharacterized protein</fullName>
    </submittedName>
</protein>
<organism evidence="1 2">
    <name type="scientific">Cohnella cellulosilytica</name>
    <dbReference type="NCBI Taxonomy" id="986710"/>
    <lineage>
        <taxon>Bacteria</taxon>
        <taxon>Bacillati</taxon>
        <taxon>Bacillota</taxon>
        <taxon>Bacilli</taxon>
        <taxon>Bacillales</taxon>
        <taxon>Paenibacillaceae</taxon>
        <taxon>Cohnella</taxon>
    </lineage>
</organism>